<dbReference type="PROSITE" id="PS51257">
    <property type="entry name" value="PROKAR_LIPOPROTEIN"/>
    <property type="match status" value="1"/>
</dbReference>
<sequence length="151" mass="17126">MKSLLFFLTLLLTACSLTSAGQTKTIAGKVICTDFPSKHNSTDHAFWNASGAVIFGNDSIRLGTADENGEFEFEIPKDIRTLRIGWVGMDPEQFELTGNCDFLEVILLPGVYYEFMTVKKEKRLRKKDRKVLPALYQEAVEQKIFKQKVLN</sequence>
<name>A0AAW9SGU4_9BACT</name>
<keyword evidence="3" id="KW-1185">Reference proteome</keyword>
<evidence type="ECO:0000313" key="3">
    <source>
        <dbReference type="Proteomes" id="UP001403385"/>
    </source>
</evidence>
<proteinExistence type="predicted"/>
<gene>
    <name evidence="2" type="ORF">AAG747_21390</name>
</gene>
<evidence type="ECO:0000313" key="2">
    <source>
        <dbReference type="EMBL" id="MEN7550488.1"/>
    </source>
</evidence>
<dbReference type="EMBL" id="JBDKWZ010000014">
    <property type="protein sequence ID" value="MEN7550488.1"/>
    <property type="molecule type" value="Genomic_DNA"/>
</dbReference>
<organism evidence="2 3">
    <name type="scientific">Rapidithrix thailandica</name>
    <dbReference type="NCBI Taxonomy" id="413964"/>
    <lineage>
        <taxon>Bacteria</taxon>
        <taxon>Pseudomonadati</taxon>
        <taxon>Bacteroidota</taxon>
        <taxon>Cytophagia</taxon>
        <taxon>Cytophagales</taxon>
        <taxon>Flammeovirgaceae</taxon>
        <taxon>Rapidithrix</taxon>
    </lineage>
</organism>
<evidence type="ECO:0000256" key="1">
    <source>
        <dbReference type="SAM" id="SignalP"/>
    </source>
</evidence>
<comment type="caution">
    <text evidence="2">The sequence shown here is derived from an EMBL/GenBank/DDBJ whole genome shotgun (WGS) entry which is preliminary data.</text>
</comment>
<dbReference type="Proteomes" id="UP001403385">
    <property type="component" value="Unassembled WGS sequence"/>
</dbReference>
<dbReference type="RefSeq" id="WP_346823270.1">
    <property type="nucleotide sequence ID" value="NZ_JBDKWZ010000014.1"/>
</dbReference>
<feature type="chain" id="PRO_5043645496" description="Carboxypeptidase regulatory-like domain-containing protein" evidence="1">
    <location>
        <begin position="21"/>
        <end position="151"/>
    </location>
</feature>
<feature type="signal peptide" evidence="1">
    <location>
        <begin position="1"/>
        <end position="20"/>
    </location>
</feature>
<protein>
    <recommendedName>
        <fullName evidence="4">Carboxypeptidase regulatory-like domain-containing protein</fullName>
    </recommendedName>
</protein>
<evidence type="ECO:0008006" key="4">
    <source>
        <dbReference type="Google" id="ProtNLM"/>
    </source>
</evidence>
<reference evidence="2 3" key="1">
    <citation type="submission" date="2024-04" db="EMBL/GenBank/DDBJ databases">
        <title>Novel genus in family Flammeovirgaceae.</title>
        <authorList>
            <person name="Nguyen T.H."/>
            <person name="Vuong T.Q."/>
            <person name="Le H."/>
            <person name="Kim S.-G."/>
        </authorList>
    </citation>
    <scope>NUCLEOTIDE SEQUENCE [LARGE SCALE GENOMIC DNA]</scope>
    <source>
        <strain evidence="2 3">JCM 23209</strain>
    </source>
</reference>
<accession>A0AAW9SGU4</accession>
<keyword evidence="1" id="KW-0732">Signal</keyword>
<dbReference type="AlphaFoldDB" id="A0AAW9SGU4"/>